<proteinExistence type="predicted"/>
<dbReference type="RefSeq" id="XP_058330278.1">
    <property type="nucleotide sequence ID" value="XM_058474538.1"/>
</dbReference>
<dbReference type="Proteomes" id="UP001150941">
    <property type="component" value="Unassembled WGS sequence"/>
</dbReference>
<comment type="caution">
    <text evidence="2">The sequence shown here is derived from an EMBL/GenBank/DDBJ whole genome shotgun (WGS) entry which is preliminary data.</text>
</comment>
<feature type="region of interest" description="Disordered" evidence="1">
    <location>
        <begin position="1"/>
        <end position="23"/>
    </location>
</feature>
<dbReference type="EMBL" id="JAPQKS010000004">
    <property type="protein sequence ID" value="KAJ5232285.1"/>
    <property type="molecule type" value="Genomic_DNA"/>
</dbReference>
<dbReference type="GeneID" id="83201841"/>
<name>A0A9W9TMT6_9EURO</name>
<evidence type="ECO:0000256" key="1">
    <source>
        <dbReference type="SAM" id="MobiDB-lite"/>
    </source>
</evidence>
<protein>
    <submittedName>
        <fullName evidence="2">Uncharacterized protein</fullName>
    </submittedName>
</protein>
<accession>A0A9W9TMT6</accession>
<gene>
    <name evidence="2" type="ORF">N7468_005241</name>
</gene>
<reference evidence="2" key="1">
    <citation type="submission" date="2022-11" db="EMBL/GenBank/DDBJ databases">
        <authorList>
            <person name="Petersen C."/>
        </authorList>
    </citation>
    <scope>NUCLEOTIDE SEQUENCE</scope>
    <source>
        <strain evidence="2">IBT 19713</strain>
    </source>
</reference>
<evidence type="ECO:0000313" key="3">
    <source>
        <dbReference type="Proteomes" id="UP001150941"/>
    </source>
</evidence>
<dbReference type="AlphaFoldDB" id="A0A9W9TMT6"/>
<sequence>MPADAPYKNAHSPPIPRTSALQGPACQTAGSYLALDIHARSTNSGTPLASALHLSTQSHHADHSSPWAFLTCSSRWHTSFAGDG</sequence>
<keyword evidence="3" id="KW-1185">Reference proteome</keyword>
<organism evidence="2 3">
    <name type="scientific">Penicillium chermesinum</name>
    <dbReference type="NCBI Taxonomy" id="63820"/>
    <lineage>
        <taxon>Eukaryota</taxon>
        <taxon>Fungi</taxon>
        <taxon>Dikarya</taxon>
        <taxon>Ascomycota</taxon>
        <taxon>Pezizomycotina</taxon>
        <taxon>Eurotiomycetes</taxon>
        <taxon>Eurotiomycetidae</taxon>
        <taxon>Eurotiales</taxon>
        <taxon>Aspergillaceae</taxon>
        <taxon>Penicillium</taxon>
    </lineage>
</organism>
<reference evidence="2" key="2">
    <citation type="journal article" date="2023" name="IMA Fungus">
        <title>Comparative genomic study of the Penicillium genus elucidates a diverse pangenome and 15 lateral gene transfer events.</title>
        <authorList>
            <person name="Petersen C."/>
            <person name="Sorensen T."/>
            <person name="Nielsen M.R."/>
            <person name="Sondergaard T.E."/>
            <person name="Sorensen J.L."/>
            <person name="Fitzpatrick D.A."/>
            <person name="Frisvad J.C."/>
            <person name="Nielsen K.L."/>
        </authorList>
    </citation>
    <scope>NUCLEOTIDE SEQUENCE</scope>
    <source>
        <strain evidence="2">IBT 19713</strain>
    </source>
</reference>
<evidence type="ECO:0000313" key="2">
    <source>
        <dbReference type="EMBL" id="KAJ5232285.1"/>
    </source>
</evidence>